<dbReference type="InterPro" id="IPR018914">
    <property type="entry name" value="DUF2480"/>
</dbReference>
<name>A0A9X1FMF4_9FLAO</name>
<dbReference type="Pfam" id="PF10652">
    <property type="entry name" value="DUF2480"/>
    <property type="match status" value="1"/>
</dbReference>
<comment type="caution">
    <text evidence="1">The sequence shown here is derived from an EMBL/GenBank/DDBJ whole genome shotgun (WGS) entry which is preliminary data.</text>
</comment>
<proteinExistence type="predicted"/>
<dbReference type="EMBL" id="JAHWDP010000001">
    <property type="protein sequence ID" value="MBW2937102.1"/>
    <property type="molecule type" value="Genomic_DNA"/>
</dbReference>
<gene>
    <name evidence="1" type="ORF">KXJ69_03230</name>
</gene>
<reference evidence="1" key="1">
    <citation type="submission" date="2021-07" db="EMBL/GenBank/DDBJ databases">
        <title>Aureisphaera sp. CAU 1614 isolated from sea sediment.</title>
        <authorList>
            <person name="Kim W."/>
        </authorList>
    </citation>
    <scope>NUCLEOTIDE SEQUENCE</scope>
    <source>
        <strain evidence="1">CAU 1614</strain>
    </source>
</reference>
<dbReference type="AlphaFoldDB" id="A0A9X1FMF4"/>
<organism evidence="1 2">
    <name type="scientific">Halomarinibacterium sedimenti</name>
    <dbReference type="NCBI Taxonomy" id="2857106"/>
    <lineage>
        <taxon>Bacteria</taxon>
        <taxon>Pseudomonadati</taxon>
        <taxon>Bacteroidota</taxon>
        <taxon>Flavobacteriia</taxon>
        <taxon>Flavobacteriales</taxon>
        <taxon>Flavobacteriaceae</taxon>
        <taxon>Halomarinibacterium</taxon>
    </lineage>
</organism>
<keyword evidence="2" id="KW-1185">Reference proteome</keyword>
<evidence type="ECO:0000313" key="1">
    <source>
        <dbReference type="EMBL" id="MBW2937102.1"/>
    </source>
</evidence>
<accession>A0A9X1FMF4</accession>
<sequence length="167" mass="18700">MEGDIVNRVANSALVTFDLEDFYPEGKRIELDISPWLFEGVILREKEFRSHVKNLPLSEFKDAYVALHCTTDAIIPGWAYMLVSLQLAGTAKKVIVGTLNDLETLLFSEIIARMDLTSFKDKPVIIKGCAHKPIPENAFVLLAQKLQPIARSVMYGEACSSVPLYKK</sequence>
<protein>
    <submittedName>
        <fullName evidence="1">DUF2480 family protein</fullName>
    </submittedName>
</protein>
<dbReference type="Proteomes" id="UP001138686">
    <property type="component" value="Unassembled WGS sequence"/>
</dbReference>
<evidence type="ECO:0000313" key="2">
    <source>
        <dbReference type="Proteomes" id="UP001138686"/>
    </source>
</evidence>